<feature type="signal peptide" evidence="1">
    <location>
        <begin position="1"/>
        <end position="23"/>
    </location>
</feature>
<dbReference type="SUPFAM" id="SSF48452">
    <property type="entry name" value="TPR-like"/>
    <property type="match status" value="2"/>
</dbReference>
<dbReference type="InterPro" id="IPR011990">
    <property type="entry name" value="TPR-like_helical_dom_sf"/>
</dbReference>
<evidence type="ECO:0000313" key="2">
    <source>
        <dbReference type="EMBL" id="MUH35088.1"/>
    </source>
</evidence>
<proteinExistence type="predicted"/>
<gene>
    <name evidence="2" type="ORF">D9O36_04480</name>
</gene>
<evidence type="ECO:0000256" key="1">
    <source>
        <dbReference type="SAM" id="SignalP"/>
    </source>
</evidence>
<feature type="chain" id="PRO_5030518506" description="Tetratricopeptide repeat protein" evidence="1">
    <location>
        <begin position="24"/>
        <end position="313"/>
    </location>
</feature>
<keyword evidence="1" id="KW-0732">Signal</keyword>
<dbReference type="RefSeq" id="WP_155599008.1">
    <property type="nucleotide sequence ID" value="NZ_RCNR01000006.1"/>
</dbReference>
<protein>
    <recommendedName>
        <fullName evidence="4">Tetratricopeptide repeat protein</fullName>
    </recommendedName>
</protein>
<dbReference type="OrthoDB" id="1465784at2"/>
<dbReference type="Gene3D" id="1.25.40.10">
    <property type="entry name" value="Tetratricopeptide repeat domain"/>
    <property type="match status" value="1"/>
</dbReference>
<reference evidence="2 3" key="1">
    <citation type="journal article" date="2019" name="Mar. Drugs">
        <title>Comparative Genomics and CAZyme Genome Repertoires of Marine Zobellia amurskyensis KMM 3526(T) and Zobellia laminariae KMM 3676(T).</title>
        <authorList>
            <person name="Chernysheva N."/>
            <person name="Bystritskaya E."/>
            <person name="Stenkova A."/>
            <person name="Golovkin I."/>
            <person name="Nedashkovskaya O."/>
            <person name="Isaeva M."/>
        </authorList>
    </citation>
    <scope>NUCLEOTIDE SEQUENCE [LARGE SCALE GENOMIC DNA]</scope>
    <source>
        <strain evidence="2 3">KMM 3526</strain>
    </source>
</reference>
<accession>A0A7X3D132</accession>
<organism evidence="2 3">
    <name type="scientific">Zobellia amurskyensis</name>
    <dbReference type="NCBI Taxonomy" id="248905"/>
    <lineage>
        <taxon>Bacteria</taxon>
        <taxon>Pseudomonadati</taxon>
        <taxon>Bacteroidota</taxon>
        <taxon>Flavobacteriia</taxon>
        <taxon>Flavobacteriales</taxon>
        <taxon>Flavobacteriaceae</taxon>
        <taxon>Zobellia</taxon>
    </lineage>
</organism>
<name>A0A7X3D132_9FLAO</name>
<comment type="caution">
    <text evidence="2">The sequence shown here is derived from an EMBL/GenBank/DDBJ whole genome shotgun (WGS) entry which is preliminary data.</text>
</comment>
<dbReference type="EMBL" id="RCNR01000006">
    <property type="protein sequence ID" value="MUH35088.1"/>
    <property type="molecule type" value="Genomic_DNA"/>
</dbReference>
<evidence type="ECO:0000313" key="3">
    <source>
        <dbReference type="Proteomes" id="UP000540519"/>
    </source>
</evidence>
<sequence length="313" mass="35700">MKTSPIVSTFFGGFFLITLSVCAQETPEINENQSAELFLEDYSDDFQDKFFDALKQKGIENYDRAINLMLECKQLDAANYVVDHELAQLYLNEKKYPVAEAYALTALLAEPDNLWYTNTYVEILQKQQKSVEENKEQLPFDNAKFKENLALVYYRKGKAKAAQSVLRETPKSSFTQQLSVKVEDLIETQQAAITSSSFTITNENRAESGSFEQYKAQIQGMLRANHYLALDQVAEEALESYPSQPYFYYAQGYAFNKKAKPREAIEALETGLDYLVGDIALANKFYQELADAYNSINNSVKANMYLRKIKPGF</sequence>
<keyword evidence="3" id="KW-1185">Reference proteome</keyword>
<dbReference type="AlphaFoldDB" id="A0A7X3D132"/>
<evidence type="ECO:0008006" key="4">
    <source>
        <dbReference type="Google" id="ProtNLM"/>
    </source>
</evidence>
<dbReference type="Proteomes" id="UP000540519">
    <property type="component" value="Unassembled WGS sequence"/>
</dbReference>